<feature type="domain" description="Nudix hydrolase" evidence="2">
    <location>
        <begin position="1"/>
        <end position="119"/>
    </location>
</feature>
<dbReference type="PROSITE" id="PS51462">
    <property type="entry name" value="NUDIX"/>
    <property type="match status" value="1"/>
</dbReference>
<dbReference type="AlphaFoldDB" id="A0A1G2BXA7"/>
<reference evidence="3 4" key="1">
    <citation type="journal article" date="2016" name="Nat. Commun.">
        <title>Thousands of microbial genomes shed light on interconnected biogeochemical processes in an aquifer system.</title>
        <authorList>
            <person name="Anantharaman K."/>
            <person name="Brown C.T."/>
            <person name="Hug L.A."/>
            <person name="Sharon I."/>
            <person name="Castelle C.J."/>
            <person name="Probst A.J."/>
            <person name="Thomas B.C."/>
            <person name="Singh A."/>
            <person name="Wilkins M.J."/>
            <person name="Karaoz U."/>
            <person name="Brodie E.L."/>
            <person name="Williams K.H."/>
            <person name="Hubbard S.S."/>
            <person name="Banfield J.F."/>
        </authorList>
    </citation>
    <scope>NUCLEOTIDE SEQUENCE [LARGE SCALE GENOMIC DNA]</scope>
</reference>
<dbReference type="InterPro" id="IPR020084">
    <property type="entry name" value="NUDIX_hydrolase_CS"/>
</dbReference>
<accession>A0A1G2BXA7</accession>
<comment type="caution">
    <text evidence="3">The sequence shown here is derived from an EMBL/GenBank/DDBJ whole genome shotgun (WGS) entry which is preliminary data.</text>
</comment>
<dbReference type="InterPro" id="IPR015797">
    <property type="entry name" value="NUDIX_hydrolase-like_dom_sf"/>
</dbReference>
<dbReference type="PROSITE" id="PS00893">
    <property type="entry name" value="NUDIX_BOX"/>
    <property type="match status" value="1"/>
</dbReference>
<organism evidence="3 4">
    <name type="scientific">Candidatus Komeilibacteria bacterium RIFCSPLOWO2_01_FULL_53_11</name>
    <dbReference type="NCBI Taxonomy" id="1798552"/>
    <lineage>
        <taxon>Bacteria</taxon>
        <taxon>Candidatus Komeiliibacteriota</taxon>
    </lineage>
</organism>
<dbReference type="Gene3D" id="3.90.79.10">
    <property type="entry name" value="Nucleoside Triphosphate Pyrophosphohydrolase"/>
    <property type="match status" value="1"/>
</dbReference>
<dbReference type="EMBL" id="MHKN01000009">
    <property type="protein sequence ID" value="OGY92817.1"/>
    <property type="molecule type" value="Genomic_DNA"/>
</dbReference>
<proteinExistence type="predicted"/>
<dbReference type="PANTHER" id="PTHR43736:SF1">
    <property type="entry name" value="DIHYDRONEOPTERIN TRIPHOSPHATE DIPHOSPHATASE"/>
    <property type="match status" value="1"/>
</dbReference>
<evidence type="ECO:0000259" key="2">
    <source>
        <dbReference type="PROSITE" id="PS51462"/>
    </source>
</evidence>
<keyword evidence="1" id="KW-0378">Hydrolase</keyword>
<evidence type="ECO:0000313" key="4">
    <source>
        <dbReference type="Proteomes" id="UP000177349"/>
    </source>
</evidence>
<protein>
    <recommendedName>
        <fullName evidence="2">Nudix hydrolase domain-containing protein</fullName>
    </recommendedName>
</protein>
<evidence type="ECO:0000256" key="1">
    <source>
        <dbReference type="ARBA" id="ARBA00022801"/>
    </source>
</evidence>
<dbReference type="PANTHER" id="PTHR43736">
    <property type="entry name" value="ADP-RIBOSE PYROPHOSPHATASE"/>
    <property type="match status" value="1"/>
</dbReference>
<dbReference type="CDD" id="cd02883">
    <property type="entry name" value="NUDIX_Hydrolase"/>
    <property type="match status" value="1"/>
</dbReference>
<dbReference type="Pfam" id="PF00293">
    <property type="entry name" value="NUDIX"/>
    <property type="match status" value="1"/>
</dbReference>
<sequence>MKGIIFFGDTVLMIRNTYGKGHWTLPGGRAKWNEALLDAVKREVQEETGIVIDQYHLVVTYKHVKEYKRDTVHCFAADAGTDQFKIDPSEVKEARWFPTQQLPDFISPNIKKFVVPFIQSHEKN</sequence>
<dbReference type="InterPro" id="IPR000086">
    <property type="entry name" value="NUDIX_hydrolase_dom"/>
</dbReference>
<gene>
    <name evidence="3" type="ORF">A3B31_02935</name>
</gene>
<dbReference type="SUPFAM" id="SSF55811">
    <property type="entry name" value="Nudix"/>
    <property type="match status" value="1"/>
</dbReference>
<name>A0A1G2BXA7_9BACT</name>
<evidence type="ECO:0000313" key="3">
    <source>
        <dbReference type="EMBL" id="OGY92817.1"/>
    </source>
</evidence>
<dbReference type="GO" id="GO:0016787">
    <property type="term" value="F:hydrolase activity"/>
    <property type="evidence" value="ECO:0007669"/>
    <property type="project" value="UniProtKB-KW"/>
</dbReference>
<dbReference type="Proteomes" id="UP000177349">
    <property type="component" value="Unassembled WGS sequence"/>
</dbReference>